<name>A0ABY8W5Q6_9ACTN</name>
<evidence type="ECO:0000313" key="2">
    <source>
        <dbReference type="EMBL" id="WIM92672.1"/>
    </source>
</evidence>
<gene>
    <name evidence="2" type="ORF">ACTOB_004625</name>
</gene>
<dbReference type="InterPro" id="IPR002575">
    <property type="entry name" value="Aminoglycoside_PTrfase"/>
</dbReference>
<dbReference type="RefSeq" id="WP_284913879.1">
    <property type="nucleotide sequence ID" value="NZ_CP126980.1"/>
</dbReference>
<dbReference type="Gene3D" id="3.90.1200.10">
    <property type="match status" value="1"/>
</dbReference>
<evidence type="ECO:0000313" key="3">
    <source>
        <dbReference type="Proteomes" id="UP001240150"/>
    </source>
</evidence>
<dbReference type="Proteomes" id="UP001240150">
    <property type="component" value="Chromosome"/>
</dbReference>
<organism evidence="2 3">
    <name type="scientific">Actinoplanes oblitus</name>
    <dbReference type="NCBI Taxonomy" id="3040509"/>
    <lineage>
        <taxon>Bacteria</taxon>
        <taxon>Bacillati</taxon>
        <taxon>Actinomycetota</taxon>
        <taxon>Actinomycetes</taxon>
        <taxon>Micromonosporales</taxon>
        <taxon>Micromonosporaceae</taxon>
        <taxon>Actinoplanes</taxon>
    </lineage>
</organism>
<protein>
    <submittedName>
        <fullName evidence="2">Phosphotransferase</fullName>
    </submittedName>
</protein>
<dbReference type="EMBL" id="CP126980">
    <property type="protein sequence ID" value="WIM92672.1"/>
    <property type="molecule type" value="Genomic_DNA"/>
</dbReference>
<reference evidence="2 3" key="1">
    <citation type="submission" date="2023-06" db="EMBL/GenBank/DDBJ databases">
        <authorList>
            <person name="Yushchuk O."/>
            <person name="Binda E."/>
            <person name="Ruckert-Reed C."/>
            <person name="Fedorenko V."/>
            <person name="Kalinowski J."/>
            <person name="Marinelli F."/>
        </authorList>
    </citation>
    <scope>NUCLEOTIDE SEQUENCE [LARGE SCALE GENOMIC DNA]</scope>
    <source>
        <strain evidence="2 3">NRRL 3884</strain>
    </source>
</reference>
<keyword evidence="3" id="KW-1185">Reference proteome</keyword>
<evidence type="ECO:0000259" key="1">
    <source>
        <dbReference type="Pfam" id="PF01636"/>
    </source>
</evidence>
<accession>A0ABY8W5Q6</accession>
<dbReference type="Pfam" id="PF01636">
    <property type="entry name" value="APH"/>
    <property type="match status" value="1"/>
</dbReference>
<feature type="domain" description="Aminoglycoside phosphotransferase" evidence="1">
    <location>
        <begin position="102"/>
        <end position="162"/>
    </location>
</feature>
<proteinExistence type="predicted"/>
<dbReference type="InterPro" id="IPR011009">
    <property type="entry name" value="Kinase-like_dom_sf"/>
</dbReference>
<sequence length="264" mass="28526">MASSEQLSTWGSGGHAADAVLRDGVVRKRPGPWTPTIFALLRHLERAGFGGAPRVAGDGCTFVPGRSAHPHAWPDEAVAGVGTLLRGLHDATATFTPPAGAAWQPHWLRELGGDDVVIGHGDTAPWNIVGEHGRPRAFIDWEFAGPVDRLWELAQTVWLNAHLVDDDVAELQNLPDAPTRARHARAIADGYGLPRAARDELVDRLADVAIHSARHEAVDAAVRIDSTAAVGADGYPILWGITWRARSASWIARHRTLLRRVMLA</sequence>
<dbReference type="SUPFAM" id="SSF56112">
    <property type="entry name" value="Protein kinase-like (PK-like)"/>
    <property type="match status" value="1"/>
</dbReference>